<sequence length="508" mass="53527">MIKINLKYIILGISLITVFNSCEDDDPIIEVQEPRPSLVAGEADFSTYVSLGNSLTAGFSDGALFIASQENSLPNILSAQFSLLNGQGFNQPLTNDNFGGLAVGGTRIVGPRLVTTGGAPQNLEDVIGPITITTDLLQPPTGPFNNMGVPGAKIMDLTNENFGNLGALGIGDGNPYFIRMASSPNSTVLEDALAQQPTFFSLWIGNNDVLGYALAGGDENEDEITDQSEFSLEYEELITSLTANGAKGVVANIPDVTTIPHFTTVPWNAVPLDAATANALNTGYAAYNGGLQQALVALEGTGLFTAEEVQKRLINFSEGQNAVVIIDENLTDLGAINPAFSGLLQLRQATAEDLLVLPVSSILATGGGTAVPLEDRWVLTPEEQTEIANATIAFNNVIESAASQAGLAFVDANGILEGIFNQTYTGFDMDDDDDDFDTSASSSFTLTSDLVTGGAFSLDGVHPTSRGYALLANEFLRAIDKAYGTNFEASGSFVNIGNYPTNYSPTLQ</sequence>
<evidence type="ECO:0000313" key="2">
    <source>
        <dbReference type="Proteomes" id="UP001500507"/>
    </source>
</evidence>
<dbReference type="GO" id="GO:0016787">
    <property type="term" value="F:hydrolase activity"/>
    <property type="evidence" value="ECO:0007669"/>
    <property type="project" value="UniProtKB-KW"/>
</dbReference>
<comment type="caution">
    <text evidence="1">The sequence shown here is derived from an EMBL/GenBank/DDBJ whole genome shotgun (WGS) entry which is preliminary data.</text>
</comment>
<dbReference type="EMBL" id="BAAAFG010000015">
    <property type="protein sequence ID" value="GAA0872552.1"/>
    <property type="molecule type" value="Genomic_DNA"/>
</dbReference>
<name>A0ABP3XYB3_9FLAO</name>
<dbReference type="Gene3D" id="3.40.50.1110">
    <property type="entry name" value="SGNH hydrolase"/>
    <property type="match status" value="2"/>
</dbReference>
<reference evidence="2" key="1">
    <citation type="journal article" date="2019" name="Int. J. Syst. Evol. Microbiol.">
        <title>The Global Catalogue of Microorganisms (GCM) 10K type strain sequencing project: providing services to taxonomists for standard genome sequencing and annotation.</title>
        <authorList>
            <consortium name="The Broad Institute Genomics Platform"/>
            <consortium name="The Broad Institute Genome Sequencing Center for Infectious Disease"/>
            <person name="Wu L."/>
            <person name="Ma J."/>
        </authorList>
    </citation>
    <scope>NUCLEOTIDE SEQUENCE [LARGE SCALE GENOMIC DNA]</scope>
    <source>
        <strain evidence="2">JCM 16082</strain>
    </source>
</reference>
<gene>
    <name evidence="1" type="ORF">GCM10009117_16990</name>
</gene>
<dbReference type="Proteomes" id="UP001500507">
    <property type="component" value="Unassembled WGS sequence"/>
</dbReference>
<dbReference type="RefSeq" id="WP_343766079.1">
    <property type="nucleotide sequence ID" value="NZ_BAAAFG010000015.1"/>
</dbReference>
<evidence type="ECO:0000313" key="1">
    <source>
        <dbReference type="EMBL" id="GAA0872552.1"/>
    </source>
</evidence>
<keyword evidence="1" id="KW-0378">Hydrolase</keyword>
<proteinExistence type="predicted"/>
<protein>
    <submittedName>
        <fullName evidence="1">SGNH/GDSL hydrolase family protein</fullName>
    </submittedName>
</protein>
<dbReference type="InterPro" id="IPR036514">
    <property type="entry name" value="SGNH_hydro_sf"/>
</dbReference>
<keyword evidence="2" id="KW-1185">Reference proteome</keyword>
<dbReference type="SUPFAM" id="SSF52266">
    <property type="entry name" value="SGNH hydrolase"/>
    <property type="match status" value="1"/>
</dbReference>
<accession>A0ABP3XYB3</accession>
<organism evidence="1 2">
    <name type="scientific">Gangjinia marincola</name>
    <dbReference type="NCBI Taxonomy" id="578463"/>
    <lineage>
        <taxon>Bacteria</taxon>
        <taxon>Pseudomonadati</taxon>
        <taxon>Bacteroidota</taxon>
        <taxon>Flavobacteriia</taxon>
        <taxon>Flavobacteriales</taxon>
        <taxon>Flavobacteriaceae</taxon>
        <taxon>Gangjinia</taxon>
    </lineage>
</organism>